<accession>R7QM31</accession>
<evidence type="ECO:0000259" key="5">
    <source>
        <dbReference type="PROSITE" id="PS50886"/>
    </source>
</evidence>
<name>R7QM31_CHOCR</name>
<evidence type="ECO:0000256" key="3">
    <source>
        <dbReference type="PROSITE-ProRule" id="PRU00209"/>
    </source>
</evidence>
<feature type="region of interest" description="Disordered" evidence="4">
    <location>
        <begin position="12"/>
        <end position="59"/>
    </location>
</feature>
<keyword evidence="2 3" id="KW-0694">RNA-binding</keyword>
<reference evidence="7" key="1">
    <citation type="journal article" date="2013" name="Proc. Natl. Acad. Sci. U.S.A.">
        <title>Genome structure and metabolic features in the red seaweed Chondrus crispus shed light on evolution of the Archaeplastida.</title>
        <authorList>
            <person name="Collen J."/>
            <person name="Porcel B."/>
            <person name="Carre W."/>
            <person name="Ball S.G."/>
            <person name="Chaparro C."/>
            <person name="Tonon T."/>
            <person name="Barbeyron T."/>
            <person name="Michel G."/>
            <person name="Noel B."/>
            <person name="Valentin K."/>
            <person name="Elias M."/>
            <person name="Artiguenave F."/>
            <person name="Arun A."/>
            <person name="Aury J.M."/>
            <person name="Barbosa-Neto J.F."/>
            <person name="Bothwell J.H."/>
            <person name="Bouget F.Y."/>
            <person name="Brillet L."/>
            <person name="Cabello-Hurtado F."/>
            <person name="Capella-Gutierrez S."/>
            <person name="Charrier B."/>
            <person name="Cladiere L."/>
            <person name="Cock J.M."/>
            <person name="Coelho S.M."/>
            <person name="Colleoni C."/>
            <person name="Czjzek M."/>
            <person name="Da Silva C."/>
            <person name="Delage L."/>
            <person name="Denoeud F."/>
            <person name="Deschamps P."/>
            <person name="Dittami S.M."/>
            <person name="Gabaldon T."/>
            <person name="Gachon C.M."/>
            <person name="Groisillier A."/>
            <person name="Herve C."/>
            <person name="Jabbari K."/>
            <person name="Katinka M."/>
            <person name="Kloareg B."/>
            <person name="Kowalczyk N."/>
            <person name="Labadie K."/>
            <person name="Leblanc C."/>
            <person name="Lopez P.J."/>
            <person name="McLachlan D.H."/>
            <person name="Meslet-Cladiere L."/>
            <person name="Moustafa A."/>
            <person name="Nehr Z."/>
            <person name="Nyvall Collen P."/>
            <person name="Panaud O."/>
            <person name="Partensky F."/>
            <person name="Poulain J."/>
            <person name="Rensing S.A."/>
            <person name="Rousvoal S."/>
            <person name="Samson G."/>
            <person name="Symeonidi A."/>
            <person name="Weissenbach J."/>
            <person name="Zambounis A."/>
            <person name="Wincker P."/>
            <person name="Boyen C."/>
        </authorList>
    </citation>
    <scope>NUCLEOTIDE SEQUENCE [LARGE SCALE GENOMIC DNA]</scope>
    <source>
        <strain evidence="7">cv. Stackhouse</strain>
    </source>
</reference>
<feature type="compositionally biased region" description="Basic residues" evidence="4">
    <location>
        <begin position="41"/>
        <end position="52"/>
    </location>
</feature>
<dbReference type="InterPro" id="IPR012340">
    <property type="entry name" value="NA-bd_OB-fold"/>
</dbReference>
<gene>
    <name evidence="6" type="ORF">CHC_T00006241001</name>
</gene>
<evidence type="ECO:0000256" key="2">
    <source>
        <dbReference type="ARBA" id="ARBA00022884"/>
    </source>
</evidence>
<dbReference type="Gramene" id="CDF38521">
    <property type="protein sequence ID" value="CDF38521"/>
    <property type="gene ID" value="CHC_T00006241001"/>
</dbReference>
<keyword evidence="1 3" id="KW-0820">tRNA-binding</keyword>
<dbReference type="Proteomes" id="UP000012073">
    <property type="component" value="Unassembled WGS sequence"/>
</dbReference>
<organism evidence="6 7">
    <name type="scientific">Chondrus crispus</name>
    <name type="common">Carrageen Irish moss</name>
    <name type="synonym">Polymorpha crispa</name>
    <dbReference type="NCBI Taxonomy" id="2769"/>
    <lineage>
        <taxon>Eukaryota</taxon>
        <taxon>Rhodophyta</taxon>
        <taxon>Florideophyceae</taxon>
        <taxon>Rhodymeniophycidae</taxon>
        <taxon>Gigartinales</taxon>
        <taxon>Gigartinaceae</taxon>
        <taxon>Chondrus</taxon>
    </lineage>
</organism>
<protein>
    <recommendedName>
        <fullName evidence="5">tRNA-binding domain-containing protein</fullName>
    </recommendedName>
</protein>
<dbReference type="PhylomeDB" id="R7QM31"/>
<dbReference type="RefSeq" id="XP_005718414.1">
    <property type="nucleotide sequence ID" value="XM_005718357.1"/>
</dbReference>
<evidence type="ECO:0000256" key="4">
    <source>
        <dbReference type="SAM" id="MobiDB-lite"/>
    </source>
</evidence>
<dbReference type="STRING" id="2769.R7QM31"/>
<proteinExistence type="predicted"/>
<sequence length="232" mass="25447">MLDKIIKDVEQALAPKSAEQGTPKADRLLATNSDTSTKPQQPKKKKKEKKPKQPTPPAADLVRSQFLQCDLRVGRVTEVSYHPQSELLYVLKVRYSDEELRTICAGLRNYIPEEELKDRMVVTICNLKPRPLRGILSEGMVLAGSVKSDDGVKEEVVILAAPAAAEDGSIVIAEGIDEERTVKDGKFVSGKTWDKIVPRLSVKDGTACYDSKPLRTAAGVITCQLPDGAEIH</sequence>
<dbReference type="EMBL" id="HG001940">
    <property type="protein sequence ID" value="CDF38521.1"/>
    <property type="molecule type" value="Genomic_DNA"/>
</dbReference>
<dbReference type="InterPro" id="IPR002547">
    <property type="entry name" value="tRNA-bd_dom"/>
</dbReference>
<dbReference type="Gene3D" id="2.40.50.140">
    <property type="entry name" value="Nucleic acid-binding proteins"/>
    <property type="match status" value="1"/>
</dbReference>
<dbReference type="PANTHER" id="PTHR11586:SF33">
    <property type="entry name" value="AMINOACYL TRNA SYNTHASE COMPLEX-INTERACTING MULTIFUNCTIONAL PROTEIN 1"/>
    <property type="match status" value="1"/>
</dbReference>
<dbReference type="AlphaFoldDB" id="R7QM31"/>
<dbReference type="KEGG" id="ccp:CHC_T00006241001"/>
<dbReference type="Pfam" id="PF01588">
    <property type="entry name" value="tRNA_bind"/>
    <property type="match status" value="1"/>
</dbReference>
<dbReference type="GO" id="GO:0000049">
    <property type="term" value="F:tRNA binding"/>
    <property type="evidence" value="ECO:0007669"/>
    <property type="project" value="UniProtKB-UniRule"/>
</dbReference>
<feature type="domain" description="TRNA-binding" evidence="5">
    <location>
        <begin position="65"/>
        <end position="172"/>
    </location>
</feature>
<dbReference type="InterPro" id="IPR051270">
    <property type="entry name" value="Tyrosine-tRNA_ligase_regulator"/>
</dbReference>
<dbReference type="SUPFAM" id="SSF50249">
    <property type="entry name" value="Nucleic acid-binding proteins"/>
    <property type="match status" value="1"/>
</dbReference>
<evidence type="ECO:0000256" key="1">
    <source>
        <dbReference type="ARBA" id="ARBA00022555"/>
    </source>
</evidence>
<evidence type="ECO:0000313" key="7">
    <source>
        <dbReference type="Proteomes" id="UP000012073"/>
    </source>
</evidence>
<dbReference type="OMA" id="PKKKQWE"/>
<dbReference type="GeneID" id="17326131"/>
<dbReference type="PANTHER" id="PTHR11586">
    <property type="entry name" value="TRNA-AMINOACYLATION COFACTOR ARC1 FAMILY MEMBER"/>
    <property type="match status" value="1"/>
</dbReference>
<dbReference type="PROSITE" id="PS50886">
    <property type="entry name" value="TRBD"/>
    <property type="match status" value="1"/>
</dbReference>
<evidence type="ECO:0000313" key="6">
    <source>
        <dbReference type="EMBL" id="CDF38521.1"/>
    </source>
</evidence>
<dbReference type="OrthoDB" id="19141at2759"/>
<keyword evidence="7" id="KW-1185">Reference proteome</keyword>